<dbReference type="AlphaFoldDB" id="A0A2P2N4R7"/>
<sequence length="24" mass="2746">MQCGDQLCGKSNGQLWFVMICKQK</sequence>
<evidence type="ECO:0000313" key="1">
    <source>
        <dbReference type="EMBL" id="MBX37479.1"/>
    </source>
</evidence>
<proteinExistence type="predicted"/>
<protein>
    <submittedName>
        <fullName evidence="1">Uncharacterized protein</fullName>
    </submittedName>
</protein>
<organism evidence="1">
    <name type="scientific">Rhizophora mucronata</name>
    <name type="common">Asiatic mangrove</name>
    <dbReference type="NCBI Taxonomy" id="61149"/>
    <lineage>
        <taxon>Eukaryota</taxon>
        <taxon>Viridiplantae</taxon>
        <taxon>Streptophyta</taxon>
        <taxon>Embryophyta</taxon>
        <taxon>Tracheophyta</taxon>
        <taxon>Spermatophyta</taxon>
        <taxon>Magnoliopsida</taxon>
        <taxon>eudicotyledons</taxon>
        <taxon>Gunneridae</taxon>
        <taxon>Pentapetalae</taxon>
        <taxon>rosids</taxon>
        <taxon>fabids</taxon>
        <taxon>Malpighiales</taxon>
        <taxon>Rhizophoraceae</taxon>
        <taxon>Rhizophora</taxon>
    </lineage>
</organism>
<name>A0A2P2N4R7_RHIMU</name>
<accession>A0A2P2N4R7</accession>
<reference evidence="1" key="1">
    <citation type="submission" date="2018-02" db="EMBL/GenBank/DDBJ databases">
        <title>Rhizophora mucronata_Transcriptome.</title>
        <authorList>
            <person name="Meera S.P."/>
            <person name="Sreeshan A."/>
            <person name="Augustine A."/>
        </authorList>
    </citation>
    <scope>NUCLEOTIDE SEQUENCE</scope>
    <source>
        <tissue evidence="1">Leaf</tissue>
    </source>
</reference>
<dbReference type="EMBL" id="GGEC01056995">
    <property type="protein sequence ID" value="MBX37479.1"/>
    <property type="molecule type" value="Transcribed_RNA"/>
</dbReference>